<dbReference type="EMBL" id="PP711850">
    <property type="protein sequence ID" value="XBH23757.1"/>
    <property type="molecule type" value="Genomic_DNA"/>
</dbReference>
<dbReference type="Pfam" id="PF02393">
    <property type="entry name" value="US22"/>
    <property type="match status" value="1"/>
</dbReference>
<proteinExistence type="predicted"/>
<evidence type="ECO:0000313" key="1">
    <source>
        <dbReference type="EMBL" id="XBH23757.1"/>
    </source>
</evidence>
<organism evidence="1">
    <name type="scientific">Lemniscomys rat herpesvirus</name>
    <dbReference type="NCBI Taxonomy" id="3141920"/>
    <lineage>
        <taxon>Viruses</taxon>
        <taxon>Duplodnaviria</taxon>
        <taxon>Heunggongvirae</taxon>
        <taxon>Peploviricota</taxon>
        <taxon>Herviviricetes</taxon>
        <taxon>Herpesvirales</taxon>
    </lineage>
</organism>
<reference evidence="1" key="2">
    <citation type="submission" date="2024-02" db="EMBL/GenBank/DDBJ databases">
        <authorList>
            <person name="Hu B."/>
        </authorList>
    </citation>
    <scope>NUCLEOTIDE SEQUENCE</scope>
    <source>
        <strain evidence="1">3A/Kenya/RNAKID2118/2016</strain>
    </source>
</reference>
<protein>
    <submittedName>
        <fullName evidence="1">Tegument protein UL26</fullName>
    </submittedName>
</protein>
<name>A0AAU7E0C8_9VIRU</name>
<accession>A0AAU7E0C8</accession>
<dbReference type="InterPro" id="IPR003360">
    <property type="entry name" value="US22-like"/>
</dbReference>
<sequence>MIIIYKTRIKLALTQSVCSGEMDGAHFSCHEFEELIEAFDAGAVAFVDYVSRARGRELPLAWPQGHVLTLASEDDIILTEKDLDYWRTHSFMGGELYVLGTVGQRGTLVWDRRVVAVNGRGVVYGYEMQESSYIVRVAASLRDLARFGVARSCVTALKGLRKRGICLGRRAGWIRLPATFVYIRTVTMRVRPRVRGDSARADGDGGASQLAKVPAEYLRNEADLGCELIDEMFKPVTRSADSL</sequence>
<reference evidence="1" key="1">
    <citation type="journal article" date="2024" name="Microbiome">
        <title>Substantial viral diversity in bats and rodents from East Africa: insights into evolution, recombination, and cocirculation.</title>
        <authorList>
            <person name="Wang D."/>
            <person name="Yang X."/>
            <person name="Ren Z."/>
            <person name="Hu B."/>
            <person name="Zhao H."/>
            <person name="Yang K."/>
            <person name="Shi P."/>
            <person name="Zhang Z."/>
            <person name="Feng Q."/>
            <person name="Nawenja C.V."/>
            <person name="Obanda V."/>
            <person name="Robert K."/>
            <person name="Nalikka B."/>
            <person name="Waruhiu C.N."/>
            <person name="Ochola G.O."/>
            <person name="Onyuok S.O."/>
            <person name="Ochieng H."/>
            <person name="Li B."/>
            <person name="Zhu Y."/>
            <person name="Si H."/>
            <person name="Yin J."/>
            <person name="Kristiansen K."/>
            <person name="Jin X."/>
            <person name="Xu X."/>
            <person name="Xiao M."/>
            <person name="Agwanda B."/>
            <person name="Ommeh S."/>
            <person name="Li J."/>
            <person name="Shi Z.L."/>
        </authorList>
    </citation>
    <scope>NUCLEOTIDE SEQUENCE</scope>
    <source>
        <strain evidence="1">3A/Kenya/RNAKID2118/2016</strain>
    </source>
</reference>